<dbReference type="GO" id="GO:0007018">
    <property type="term" value="P:microtubule-based movement"/>
    <property type="evidence" value="ECO:0007669"/>
    <property type="project" value="TreeGrafter"/>
</dbReference>
<name>A0A7S2JQM3_9EUKA</name>
<dbReference type="AlphaFoldDB" id="A0A7S2JQM3"/>
<dbReference type="GO" id="GO:0005737">
    <property type="term" value="C:cytoplasm"/>
    <property type="evidence" value="ECO:0007669"/>
    <property type="project" value="TreeGrafter"/>
</dbReference>
<dbReference type="GO" id="GO:0005868">
    <property type="term" value="C:cytoplasmic dynein complex"/>
    <property type="evidence" value="ECO:0007669"/>
    <property type="project" value="TreeGrafter"/>
</dbReference>
<dbReference type="InterPro" id="IPR005334">
    <property type="entry name" value="Tctex-1-like"/>
</dbReference>
<evidence type="ECO:0008006" key="2">
    <source>
        <dbReference type="Google" id="ProtNLM"/>
    </source>
</evidence>
<dbReference type="EMBL" id="HBGX01002566">
    <property type="protein sequence ID" value="CAD9553286.1"/>
    <property type="molecule type" value="Transcribed_RNA"/>
</dbReference>
<dbReference type="Pfam" id="PF03645">
    <property type="entry name" value="Tctex-1"/>
    <property type="match status" value="1"/>
</dbReference>
<accession>A0A7S2JQM3</accession>
<gene>
    <name evidence="1" type="ORF">CGLO1086_LOCUS1113</name>
</gene>
<evidence type="ECO:0000313" key="1">
    <source>
        <dbReference type="EMBL" id="CAD9553286.1"/>
    </source>
</evidence>
<dbReference type="GO" id="GO:0045505">
    <property type="term" value="F:dynein intermediate chain binding"/>
    <property type="evidence" value="ECO:0007669"/>
    <property type="project" value="TreeGrafter"/>
</dbReference>
<dbReference type="PANTHER" id="PTHR21255">
    <property type="entry name" value="T-COMPLEX-ASSOCIATED-TESTIS-EXPRESSED 1/ DYNEIN LIGHT CHAIN"/>
    <property type="match status" value="1"/>
</dbReference>
<protein>
    <recommendedName>
        <fullName evidence="2">Dynein light chain</fullName>
    </recommendedName>
</protein>
<dbReference type="Gene3D" id="3.30.1140.40">
    <property type="entry name" value="Tctex-1"/>
    <property type="match status" value="1"/>
</dbReference>
<dbReference type="CDD" id="cd21459">
    <property type="entry name" value="DLC-like_TCTEX1D2"/>
    <property type="match status" value="1"/>
</dbReference>
<sequence>MDENYRPEPIKIVENTYKLNPNDDEKFFPAKVKQAIEDVYAKKKKEWTELVYDPRVIEDVSRLLSDEVKEKVKSLGFKRHKIIVQVSIGEMRGQGCRIVSRCLWDSKNDNYASATWQNSSVWISTLVFGTYYE</sequence>
<reference evidence="1" key="1">
    <citation type="submission" date="2021-01" db="EMBL/GenBank/DDBJ databases">
        <authorList>
            <person name="Corre E."/>
            <person name="Pelletier E."/>
            <person name="Niang G."/>
            <person name="Scheremetjew M."/>
            <person name="Finn R."/>
            <person name="Kale V."/>
            <person name="Holt S."/>
            <person name="Cochrane G."/>
            <person name="Meng A."/>
            <person name="Brown T."/>
            <person name="Cohen L."/>
        </authorList>
    </citation>
    <scope>NUCLEOTIDE SEQUENCE</scope>
    <source>
        <strain evidence="1">SAG4.97</strain>
    </source>
</reference>
<dbReference type="PANTHER" id="PTHR21255:SF7">
    <property type="entry name" value="DYNEIN LIGHT CHAIN TCTEX-TYPE PROTEIN 2B"/>
    <property type="match status" value="1"/>
</dbReference>
<dbReference type="InterPro" id="IPR038586">
    <property type="entry name" value="Tctex-1-like_sf"/>
</dbReference>
<organism evidence="1">
    <name type="scientific">Cyanoptyche gloeocystis</name>
    <dbReference type="NCBI Taxonomy" id="77922"/>
    <lineage>
        <taxon>Eukaryota</taxon>
        <taxon>Glaucocystophyceae</taxon>
        <taxon>Glaucocystophyceae incertae sedis</taxon>
        <taxon>Cyanoptyche</taxon>
    </lineage>
</organism>
<proteinExistence type="predicted"/>